<organism evidence="2">
    <name type="scientific">freshwater metagenome</name>
    <dbReference type="NCBI Taxonomy" id="449393"/>
    <lineage>
        <taxon>unclassified sequences</taxon>
        <taxon>metagenomes</taxon>
        <taxon>ecological metagenomes</taxon>
    </lineage>
</organism>
<protein>
    <submittedName>
        <fullName evidence="2">Unannotated protein</fullName>
    </submittedName>
</protein>
<reference evidence="2" key="1">
    <citation type="submission" date="2020-05" db="EMBL/GenBank/DDBJ databases">
        <authorList>
            <person name="Chiriac C."/>
            <person name="Salcher M."/>
            <person name="Ghai R."/>
            <person name="Kavagutti S V."/>
        </authorList>
    </citation>
    <scope>NUCLEOTIDE SEQUENCE</scope>
</reference>
<dbReference type="EMBL" id="CAEMXZ010000215">
    <property type="protein sequence ID" value="CAB4324768.1"/>
    <property type="molecule type" value="Genomic_DNA"/>
</dbReference>
<proteinExistence type="predicted"/>
<evidence type="ECO:0000259" key="1">
    <source>
        <dbReference type="SMART" id="SM00834"/>
    </source>
</evidence>
<sequence length="74" mass="7654">MPLYEYLCPECDQRFEARRSMAEASEPIDCPQGHVGSRRLLSMFASVGSATATAPAMPSAPSGGHGCGGGMCGC</sequence>
<name>A0A6J5YM29_9ZZZZ</name>
<dbReference type="SMART" id="SM00834">
    <property type="entry name" value="CxxC_CXXC_SSSS"/>
    <property type="match status" value="1"/>
</dbReference>
<dbReference type="Pfam" id="PF09723">
    <property type="entry name" value="Zn_ribbon_8"/>
    <property type="match status" value="1"/>
</dbReference>
<accession>A0A6J5YM29</accession>
<dbReference type="InterPro" id="IPR013429">
    <property type="entry name" value="Regulatory_FmdB_Zinc_ribbon"/>
</dbReference>
<gene>
    <name evidence="2" type="ORF">UFOPK1392_02544</name>
    <name evidence="3" type="ORF">UFOPK3733_02017</name>
</gene>
<dbReference type="NCBIfam" id="TIGR02605">
    <property type="entry name" value="CxxC_CxxC_SSSS"/>
    <property type="match status" value="1"/>
</dbReference>
<dbReference type="AlphaFoldDB" id="A0A6J5YM29"/>
<evidence type="ECO:0000313" key="3">
    <source>
        <dbReference type="EMBL" id="CAB4953498.1"/>
    </source>
</evidence>
<feature type="domain" description="Putative regulatory protein FmdB zinc ribbon" evidence="1">
    <location>
        <begin position="1"/>
        <end position="42"/>
    </location>
</feature>
<evidence type="ECO:0000313" key="2">
    <source>
        <dbReference type="EMBL" id="CAB4324768.1"/>
    </source>
</evidence>
<dbReference type="EMBL" id="CAFBNC010000144">
    <property type="protein sequence ID" value="CAB4953498.1"/>
    <property type="molecule type" value="Genomic_DNA"/>
</dbReference>